<proteinExistence type="predicted"/>
<dbReference type="EMBL" id="JH767178">
    <property type="protein sequence ID" value="EQC30070.1"/>
    <property type="molecule type" value="Genomic_DNA"/>
</dbReference>
<protein>
    <submittedName>
        <fullName evidence="1">Uncharacterized protein</fullName>
    </submittedName>
</protein>
<dbReference type="GeneID" id="19952858"/>
<organism evidence="1 2">
    <name type="scientific">Saprolegnia diclina (strain VS20)</name>
    <dbReference type="NCBI Taxonomy" id="1156394"/>
    <lineage>
        <taxon>Eukaryota</taxon>
        <taxon>Sar</taxon>
        <taxon>Stramenopiles</taxon>
        <taxon>Oomycota</taxon>
        <taxon>Saprolegniomycetes</taxon>
        <taxon>Saprolegniales</taxon>
        <taxon>Saprolegniaceae</taxon>
        <taxon>Saprolegnia</taxon>
    </lineage>
</organism>
<evidence type="ECO:0000313" key="1">
    <source>
        <dbReference type="EMBL" id="EQC30070.1"/>
    </source>
</evidence>
<dbReference type="AlphaFoldDB" id="T0Q9C1"/>
<dbReference type="PANTHER" id="PTHR35213">
    <property type="entry name" value="RING-TYPE DOMAIN-CONTAINING PROTEIN-RELATED"/>
    <property type="match status" value="1"/>
</dbReference>
<dbReference type="STRING" id="1156394.T0Q9C1"/>
<dbReference type="VEuPathDB" id="FungiDB:SDRG_12131"/>
<name>T0Q9C1_SAPDV</name>
<evidence type="ECO:0000313" key="2">
    <source>
        <dbReference type="Proteomes" id="UP000030762"/>
    </source>
</evidence>
<gene>
    <name evidence="1" type="ORF">SDRG_12131</name>
</gene>
<keyword evidence="2" id="KW-1185">Reference proteome</keyword>
<dbReference type="Proteomes" id="UP000030762">
    <property type="component" value="Unassembled WGS sequence"/>
</dbReference>
<dbReference type="InParanoid" id="T0Q9C1"/>
<dbReference type="OrthoDB" id="206107at2759"/>
<dbReference type="PANTHER" id="PTHR35213:SF3">
    <property type="entry name" value="MYB-LIKE DOMAIN-CONTAINING PROTEIN"/>
    <property type="match status" value="1"/>
</dbReference>
<sequence length="242" mass="26796">MELHHILHSSASSEAAWRSGAWTAEEDQYLAALVHAFCNGLLPAVPRNTQLRGYLAIELSCNPMRVSKKLGLGHLLGERLPPRVGRRMYQPNDDAGMARIQTTAQALNDLRQSFIAASTRQSQERVVRSPSSSTTKASRGGSWSWAEQAYTLQLIRCFVQGYVNVPSGTTLRSFLARQLQCCPMRVSKKLGSRSLCGAHLPPRLGRATFVAPQNLSPAQQTAAMRALDKLQRLDDARRSRKE</sequence>
<dbReference type="OMA" id="AWTHEEV"/>
<reference evidence="1 2" key="1">
    <citation type="submission" date="2012-04" db="EMBL/GenBank/DDBJ databases">
        <title>The Genome Sequence of Saprolegnia declina VS20.</title>
        <authorList>
            <consortium name="The Broad Institute Genome Sequencing Platform"/>
            <person name="Russ C."/>
            <person name="Nusbaum C."/>
            <person name="Tyler B."/>
            <person name="van West P."/>
            <person name="Dieguez-Uribeondo J."/>
            <person name="de Bruijn I."/>
            <person name="Tripathy S."/>
            <person name="Jiang R."/>
            <person name="Young S.K."/>
            <person name="Zeng Q."/>
            <person name="Gargeya S."/>
            <person name="Fitzgerald M."/>
            <person name="Haas B."/>
            <person name="Abouelleil A."/>
            <person name="Alvarado L."/>
            <person name="Arachchi H.M."/>
            <person name="Berlin A."/>
            <person name="Chapman S.B."/>
            <person name="Goldberg J."/>
            <person name="Griggs A."/>
            <person name="Gujja S."/>
            <person name="Hansen M."/>
            <person name="Howarth C."/>
            <person name="Imamovic A."/>
            <person name="Larimer J."/>
            <person name="McCowen C."/>
            <person name="Montmayeur A."/>
            <person name="Murphy C."/>
            <person name="Neiman D."/>
            <person name="Pearson M."/>
            <person name="Priest M."/>
            <person name="Roberts A."/>
            <person name="Saif S."/>
            <person name="Shea T."/>
            <person name="Sisk P."/>
            <person name="Sykes S."/>
            <person name="Wortman J."/>
            <person name="Nusbaum C."/>
            <person name="Birren B."/>
        </authorList>
    </citation>
    <scope>NUCLEOTIDE SEQUENCE [LARGE SCALE GENOMIC DNA]</scope>
    <source>
        <strain evidence="1 2">VS20</strain>
    </source>
</reference>
<accession>T0Q9C1</accession>
<dbReference type="RefSeq" id="XP_008616413.1">
    <property type="nucleotide sequence ID" value="XM_008618191.1"/>
</dbReference>